<dbReference type="SUPFAM" id="SSF89260">
    <property type="entry name" value="Collagen-binding domain"/>
    <property type="match status" value="1"/>
</dbReference>
<name>A0A6N9Q8F7_9BACL</name>
<dbReference type="Gene3D" id="2.60.120.290">
    <property type="entry name" value="Spermadhesin, CUB domain"/>
    <property type="match status" value="1"/>
</dbReference>
<keyword evidence="10" id="KW-1015">Disulfide bond</keyword>
<dbReference type="InterPro" id="IPR050728">
    <property type="entry name" value="Zinc_Metalloprotease_M4"/>
</dbReference>
<dbReference type="SUPFAM" id="SSF55486">
    <property type="entry name" value="Metalloproteases ('zincins'), catalytic domain"/>
    <property type="match status" value="1"/>
</dbReference>
<evidence type="ECO:0000259" key="13">
    <source>
        <dbReference type="SMART" id="SM00042"/>
    </source>
</evidence>
<dbReference type="GO" id="GO:0046872">
    <property type="term" value="F:metal ion binding"/>
    <property type="evidence" value="ECO:0007669"/>
    <property type="project" value="UniProtKB-KW"/>
</dbReference>
<evidence type="ECO:0000256" key="11">
    <source>
        <dbReference type="PIRSR" id="PIRSR623612-1"/>
    </source>
</evidence>
<dbReference type="InterPro" id="IPR025711">
    <property type="entry name" value="PepSY"/>
</dbReference>
<evidence type="ECO:0000256" key="3">
    <source>
        <dbReference type="ARBA" id="ARBA00022670"/>
    </source>
</evidence>
<dbReference type="OrthoDB" id="291295at2"/>
<comment type="caution">
    <text evidence="14">The sequence shown here is derived from an EMBL/GenBank/DDBJ whole genome shotgun (WGS) entry which is preliminary data.</text>
</comment>
<feature type="chain" id="PRO_5027061886" description="CUB domain-containing protein" evidence="12">
    <location>
        <begin position="31"/>
        <end position="830"/>
    </location>
</feature>
<dbReference type="Pfam" id="PF04151">
    <property type="entry name" value="PPC"/>
    <property type="match status" value="1"/>
</dbReference>
<evidence type="ECO:0000256" key="6">
    <source>
        <dbReference type="ARBA" id="ARBA00022801"/>
    </source>
</evidence>
<dbReference type="SUPFAM" id="SSF49854">
    <property type="entry name" value="Spermadhesin, CUB domain"/>
    <property type="match status" value="1"/>
</dbReference>
<reference evidence="14 15" key="1">
    <citation type="submission" date="2019-01" db="EMBL/GenBank/DDBJ databases">
        <title>Chengkuizengella sp. nov., isolated from deep-sea sediment of East Pacific Ocean.</title>
        <authorList>
            <person name="Yang J."/>
            <person name="Lai Q."/>
            <person name="Shao Z."/>
        </authorList>
    </citation>
    <scope>NUCLEOTIDE SEQUENCE [LARGE SCALE GENOMIC DNA]</scope>
    <source>
        <strain evidence="14 15">YPA3-1-1</strain>
    </source>
</reference>
<dbReference type="InterPro" id="IPR007280">
    <property type="entry name" value="Peptidase_C_arc/bac"/>
</dbReference>
<dbReference type="Gene3D" id="3.10.170.10">
    <property type="match status" value="1"/>
</dbReference>
<dbReference type="GO" id="GO:0006508">
    <property type="term" value="P:proteolysis"/>
    <property type="evidence" value="ECO:0007669"/>
    <property type="project" value="UniProtKB-KW"/>
</dbReference>
<feature type="active site" description="Proton donor" evidence="11">
    <location>
        <position position="484"/>
    </location>
</feature>
<evidence type="ECO:0000256" key="2">
    <source>
        <dbReference type="ARBA" id="ARBA00009388"/>
    </source>
</evidence>
<dbReference type="Gene3D" id="3.10.450.40">
    <property type="match status" value="1"/>
</dbReference>
<proteinExistence type="inferred from homology"/>
<comment type="cofactor">
    <cofactor evidence="1">
        <name>Zn(2+)</name>
        <dbReference type="ChEBI" id="CHEBI:29105"/>
    </cofactor>
</comment>
<evidence type="ECO:0000256" key="5">
    <source>
        <dbReference type="ARBA" id="ARBA00022729"/>
    </source>
</evidence>
<feature type="signal peptide" evidence="12">
    <location>
        <begin position="1"/>
        <end position="30"/>
    </location>
</feature>
<dbReference type="EMBL" id="SIJB01000062">
    <property type="protein sequence ID" value="NBI31157.1"/>
    <property type="molecule type" value="Genomic_DNA"/>
</dbReference>
<dbReference type="InterPro" id="IPR011096">
    <property type="entry name" value="FTP_domain"/>
</dbReference>
<evidence type="ECO:0000313" key="14">
    <source>
        <dbReference type="EMBL" id="NBI31157.1"/>
    </source>
</evidence>
<protein>
    <recommendedName>
        <fullName evidence="13">CUB domain-containing protein</fullName>
    </recommendedName>
</protein>
<dbReference type="InterPro" id="IPR013856">
    <property type="entry name" value="Peptidase_M4_domain"/>
</dbReference>
<feature type="active site" evidence="11">
    <location>
        <position position="394"/>
    </location>
</feature>
<accession>A0A6N9Q8F7</accession>
<feature type="domain" description="CUB" evidence="13">
    <location>
        <begin position="684"/>
        <end position="786"/>
    </location>
</feature>
<dbReference type="GO" id="GO:0004222">
    <property type="term" value="F:metalloendopeptidase activity"/>
    <property type="evidence" value="ECO:0007669"/>
    <property type="project" value="InterPro"/>
</dbReference>
<dbReference type="InterPro" id="IPR035914">
    <property type="entry name" value="Sperma_CUB_dom_sf"/>
</dbReference>
<dbReference type="AlphaFoldDB" id="A0A6N9Q8F7"/>
<dbReference type="Pfam" id="PF01447">
    <property type="entry name" value="Peptidase_M4"/>
    <property type="match status" value="1"/>
</dbReference>
<keyword evidence="5 12" id="KW-0732">Signal</keyword>
<evidence type="ECO:0000256" key="1">
    <source>
        <dbReference type="ARBA" id="ARBA00001947"/>
    </source>
</evidence>
<dbReference type="Pfam" id="PF00431">
    <property type="entry name" value="CUB"/>
    <property type="match status" value="1"/>
</dbReference>
<keyword evidence="8" id="KW-0482">Metalloprotease</keyword>
<dbReference type="InterPro" id="IPR027268">
    <property type="entry name" value="Peptidase_M4/M1_CTD_sf"/>
</dbReference>
<dbReference type="PANTHER" id="PTHR33794:SF1">
    <property type="entry name" value="BACILLOLYSIN"/>
    <property type="match status" value="1"/>
</dbReference>
<dbReference type="Gene3D" id="3.10.450.490">
    <property type="match status" value="1"/>
</dbReference>
<dbReference type="Pfam" id="PF02868">
    <property type="entry name" value="Peptidase_M4_C"/>
    <property type="match status" value="1"/>
</dbReference>
<evidence type="ECO:0000256" key="7">
    <source>
        <dbReference type="ARBA" id="ARBA00022833"/>
    </source>
</evidence>
<keyword evidence="6" id="KW-0378">Hydrolase</keyword>
<dbReference type="InterPro" id="IPR001570">
    <property type="entry name" value="Peptidase_M4_C_domain"/>
</dbReference>
<dbReference type="Pfam" id="PF03413">
    <property type="entry name" value="PepSY"/>
    <property type="match status" value="1"/>
</dbReference>
<dbReference type="PANTHER" id="PTHR33794">
    <property type="entry name" value="BACILLOLYSIN"/>
    <property type="match status" value="1"/>
</dbReference>
<keyword evidence="4" id="KW-0479">Metal-binding</keyword>
<dbReference type="CDD" id="cd00041">
    <property type="entry name" value="CUB"/>
    <property type="match status" value="1"/>
</dbReference>
<dbReference type="SMART" id="SM00042">
    <property type="entry name" value="CUB"/>
    <property type="match status" value="1"/>
</dbReference>
<dbReference type="RefSeq" id="WP_160647978.1">
    <property type="nucleotide sequence ID" value="NZ_SIJB01000062.1"/>
</dbReference>
<keyword evidence="3" id="KW-0645">Protease</keyword>
<keyword evidence="7" id="KW-0862">Zinc</keyword>
<evidence type="ECO:0000256" key="12">
    <source>
        <dbReference type="SAM" id="SignalP"/>
    </source>
</evidence>
<organism evidence="14 15">
    <name type="scientific">Chengkuizengella marina</name>
    <dbReference type="NCBI Taxonomy" id="2507566"/>
    <lineage>
        <taxon>Bacteria</taxon>
        <taxon>Bacillati</taxon>
        <taxon>Bacillota</taxon>
        <taxon>Bacilli</taxon>
        <taxon>Bacillales</taxon>
        <taxon>Paenibacillaceae</taxon>
        <taxon>Chengkuizengella</taxon>
    </lineage>
</organism>
<dbReference type="Gene3D" id="2.60.120.380">
    <property type="match status" value="1"/>
</dbReference>
<dbReference type="CDD" id="cd09597">
    <property type="entry name" value="M4_TLP"/>
    <property type="match status" value="1"/>
</dbReference>
<dbReference type="InterPro" id="IPR023612">
    <property type="entry name" value="Peptidase_M4"/>
</dbReference>
<dbReference type="PRINTS" id="PR00730">
    <property type="entry name" value="THERMOLYSIN"/>
</dbReference>
<dbReference type="Gene3D" id="1.10.390.10">
    <property type="entry name" value="Neutral Protease Domain 2"/>
    <property type="match status" value="1"/>
</dbReference>
<sequence length="830" mass="91823">MKKVRLVSLILSLALTLGVFLLPISNNVNAESTKVKENKTKQLQKLNKMSEKTEKTKKKKFKVSWDKKKGIPNFISGELSEKNINALDFLNENKDVFQIDGGEFEVKKVETDELGMTHYRTQLEVDGIPVYGAIVIIHTNEDGVITAINGQAEPKLAKKKWKKSVKLSHKDAINIAKKNLNFTPDENTFTVEPTSELYLYKHENKWQPVYVVELQFMEPYLGREFFYIDAKKGKVLRSVNRIVEAAETGTGTGVFGDTKTLNTFLSEGLYYLHDTTKPMNGVIRTYDAQNTMDPLDDFNPSPGVYVTDDNNNFSSSRQRAAVDAHFYAGVVYDYFLNNHNRNSYDNNGSDIISSVHLGNNVENAFWTGVQMVYGDGDGVNSHALSASLDVVAHELTHAVTDTTANLEYENQSGALNESFSDVFGILAEVEYEGSTEWLLGEDIFINGNDAIRSMEDPTIFGYPDHMDDFRVLPNTREGDWGGVHINSSITNKAFYNVATNIGFEKSGKIYYRALTSYLTQFSQFDDARNALLQSATDLYGENSTEYNAIADGLAAVGIGDSTTTPTDDTFEPNNTLSDAYSISSGESYTSYISSSSDVDFYTFTTGGSGDISIDLTSLPKDYDIYLLNSSGAELDKSINANTSSESILYTASGADTFYIQVVGYNGANSTNDYVLSASFPTGQVGGEWFYELESYDTPHPYPNNHTETYTYSKPGAQQVAIHFSSFSTEAGYDFVHIKDKNGSTVASYDGSQSAFWVVVDGDEISATLDTDFSVTDYGFTIDQVAYFSNGSLAAGIMNKVQSFDELIKVSDKATSEDYIAPEHGPEKTDQ</sequence>
<evidence type="ECO:0000256" key="8">
    <source>
        <dbReference type="ARBA" id="ARBA00023049"/>
    </source>
</evidence>
<dbReference type="Proteomes" id="UP000448943">
    <property type="component" value="Unassembled WGS sequence"/>
</dbReference>
<evidence type="ECO:0000256" key="4">
    <source>
        <dbReference type="ARBA" id="ARBA00022723"/>
    </source>
</evidence>
<dbReference type="InterPro" id="IPR000859">
    <property type="entry name" value="CUB_dom"/>
</dbReference>
<gene>
    <name evidence="14" type="ORF">ERL59_19680</name>
</gene>
<comment type="similarity">
    <text evidence="2">Belongs to the peptidase M4 family.</text>
</comment>
<evidence type="ECO:0000256" key="9">
    <source>
        <dbReference type="ARBA" id="ARBA00023145"/>
    </source>
</evidence>
<dbReference type="Pfam" id="PF07504">
    <property type="entry name" value="FTP"/>
    <property type="match status" value="1"/>
</dbReference>
<evidence type="ECO:0000256" key="10">
    <source>
        <dbReference type="ARBA" id="ARBA00023157"/>
    </source>
</evidence>
<evidence type="ECO:0000313" key="15">
    <source>
        <dbReference type="Proteomes" id="UP000448943"/>
    </source>
</evidence>
<keyword evidence="15" id="KW-1185">Reference proteome</keyword>
<keyword evidence="9" id="KW-0865">Zymogen</keyword>